<name>A0ABS9X5X0_9GAMM</name>
<proteinExistence type="predicted"/>
<accession>A0ABS9X5X0</accession>
<organism evidence="1 2">
    <name type="scientific">Colwellia maritima</name>
    <dbReference type="NCBI Taxonomy" id="2912588"/>
    <lineage>
        <taxon>Bacteria</taxon>
        <taxon>Pseudomonadati</taxon>
        <taxon>Pseudomonadota</taxon>
        <taxon>Gammaproteobacteria</taxon>
        <taxon>Alteromonadales</taxon>
        <taxon>Colwelliaceae</taxon>
        <taxon>Colwellia</taxon>
    </lineage>
</organism>
<gene>
    <name evidence="1" type="ORF">L3081_22405</name>
</gene>
<keyword evidence="2" id="KW-1185">Reference proteome</keyword>
<comment type="caution">
    <text evidence="1">The sequence shown here is derived from an EMBL/GenBank/DDBJ whole genome shotgun (WGS) entry which is preliminary data.</text>
</comment>
<protein>
    <recommendedName>
        <fullName evidence="3">DUF4469 domain-containing protein</fullName>
    </recommendedName>
</protein>
<dbReference type="Proteomes" id="UP001139646">
    <property type="component" value="Unassembled WGS sequence"/>
</dbReference>
<evidence type="ECO:0000313" key="1">
    <source>
        <dbReference type="EMBL" id="MCI2285628.1"/>
    </source>
</evidence>
<sequence length="275" mass="30387">MLDKIIYTTNIADDLFETELTLNTADQGVLRIGSNKGTPNLPVGIFRGQVSHDLIKALDESISTNAYLNSESQELLVPDEIFREIKVFTQGNIDHTKLVGEQLVMPGPFAKAEKIIKKINNLLLDDPEVAVKFCHMTLPSQVSTNQEPLVLEVELQNIGSTTIRIEHPSKLGAGRNKIELVATRADIPLIDMGIQDQIFLTLSASSLVLSEDDKTDEDLLLTTNQSFSLTFSVLPEWPLGEYEISIDMILALLSEDGKKQVTVGIVSPKYKLVVE</sequence>
<dbReference type="RefSeq" id="WP_242288500.1">
    <property type="nucleotide sequence ID" value="NZ_JAKKSL010000005.1"/>
</dbReference>
<evidence type="ECO:0008006" key="3">
    <source>
        <dbReference type="Google" id="ProtNLM"/>
    </source>
</evidence>
<dbReference type="EMBL" id="JAKKSL010000005">
    <property type="protein sequence ID" value="MCI2285628.1"/>
    <property type="molecule type" value="Genomic_DNA"/>
</dbReference>
<reference evidence="1" key="1">
    <citation type="submission" date="2022-01" db="EMBL/GenBank/DDBJ databases">
        <title>Colwellia maritima, isolated from seawater.</title>
        <authorList>
            <person name="Kristyanto S."/>
            <person name="Jung J."/>
            <person name="Jeon C.O."/>
        </authorList>
    </citation>
    <scope>NUCLEOTIDE SEQUENCE</scope>
    <source>
        <strain evidence="1">MSW7</strain>
    </source>
</reference>
<evidence type="ECO:0000313" key="2">
    <source>
        <dbReference type="Proteomes" id="UP001139646"/>
    </source>
</evidence>